<gene>
    <name evidence="2" type="ORF">OSJNBa0006O15.41</name>
    <name evidence="3" type="ORF">OSJNBa0016G10.1</name>
</gene>
<dbReference type="EMBL" id="AP005640">
    <property type="protein sequence ID" value="BAD17434.1"/>
    <property type="molecule type" value="Genomic_DNA"/>
</dbReference>
<feature type="compositionally biased region" description="Low complexity" evidence="1">
    <location>
        <begin position="215"/>
        <end position="230"/>
    </location>
</feature>
<dbReference type="PANTHER" id="PTHR35119:SF1">
    <property type="entry name" value="PROTEIN POLYCHOME"/>
    <property type="match status" value="1"/>
</dbReference>
<proteinExistence type="predicted"/>
<reference evidence="4" key="3">
    <citation type="journal article" date="2005" name="Nature">
        <title>The map-based sequence of the rice genome.</title>
        <authorList>
            <consortium name="International rice genome sequencing project (IRGSP)"/>
            <person name="Matsumoto T."/>
            <person name="Wu J."/>
            <person name="Kanamori H."/>
            <person name="Katayose Y."/>
            <person name="Fujisawa M."/>
            <person name="Namiki N."/>
            <person name="Mizuno H."/>
            <person name="Yamamoto K."/>
            <person name="Antonio B.A."/>
            <person name="Baba T."/>
            <person name="Sakata K."/>
            <person name="Nagamura Y."/>
            <person name="Aoki H."/>
            <person name="Arikawa K."/>
            <person name="Arita K."/>
            <person name="Bito T."/>
            <person name="Chiden Y."/>
            <person name="Fujitsuka N."/>
            <person name="Fukunaka R."/>
            <person name="Hamada M."/>
            <person name="Harada C."/>
            <person name="Hayashi A."/>
            <person name="Hijishita S."/>
            <person name="Honda M."/>
            <person name="Hosokawa S."/>
            <person name="Ichikawa Y."/>
            <person name="Idonuma A."/>
            <person name="Iijima M."/>
            <person name="Ikeda M."/>
            <person name="Ikeno M."/>
            <person name="Ito K."/>
            <person name="Ito S."/>
            <person name="Ito T."/>
            <person name="Ito Y."/>
            <person name="Ito Y."/>
            <person name="Iwabuchi A."/>
            <person name="Kamiya K."/>
            <person name="Karasawa W."/>
            <person name="Kurita K."/>
            <person name="Katagiri S."/>
            <person name="Kikuta A."/>
            <person name="Kobayashi H."/>
            <person name="Kobayashi N."/>
            <person name="Machita K."/>
            <person name="Maehara T."/>
            <person name="Masukawa M."/>
            <person name="Mizubayashi T."/>
            <person name="Mukai Y."/>
            <person name="Nagasaki H."/>
            <person name="Nagata Y."/>
            <person name="Naito S."/>
            <person name="Nakashima M."/>
            <person name="Nakama Y."/>
            <person name="Nakamichi Y."/>
            <person name="Nakamura M."/>
            <person name="Meguro A."/>
            <person name="Negishi M."/>
            <person name="Ohta I."/>
            <person name="Ohta T."/>
            <person name="Okamoto M."/>
            <person name="Ono N."/>
            <person name="Saji S."/>
            <person name="Sakaguchi M."/>
            <person name="Sakai K."/>
            <person name="Shibata M."/>
            <person name="Shimokawa T."/>
            <person name="Song J."/>
            <person name="Takazaki Y."/>
            <person name="Terasawa K."/>
            <person name="Tsugane M."/>
            <person name="Tsuji K."/>
            <person name="Ueda S."/>
            <person name="Waki K."/>
            <person name="Yamagata H."/>
            <person name="Yamamoto M."/>
            <person name="Yamamoto S."/>
            <person name="Yamane H."/>
            <person name="Yoshiki S."/>
            <person name="Yoshihara R."/>
            <person name="Yukawa K."/>
            <person name="Zhong H."/>
            <person name="Yano M."/>
            <person name="Yuan Q."/>
            <person name="Ouyang S."/>
            <person name="Liu J."/>
            <person name="Jones K.M."/>
            <person name="Gansberger K."/>
            <person name="Moffat K."/>
            <person name="Hill J."/>
            <person name="Bera J."/>
            <person name="Fadrosh D."/>
            <person name="Jin S."/>
            <person name="Johri S."/>
            <person name="Kim M."/>
            <person name="Overton L."/>
            <person name="Reardon M."/>
            <person name="Tsitrin T."/>
            <person name="Vuong H."/>
            <person name="Weaver B."/>
            <person name="Ciecko A."/>
            <person name="Tallon L."/>
            <person name="Jackson J."/>
            <person name="Pai G."/>
            <person name="Aken S.V."/>
            <person name="Utterback T."/>
            <person name="Reidmuller S."/>
            <person name="Feldblyum T."/>
            <person name="Hsiao J."/>
            <person name="Zismann V."/>
            <person name="Iobst S."/>
            <person name="de Vazeille A.R."/>
            <person name="Buell C.R."/>
            <person name="Ying K."/>
            <person name="Li Y."/>
            <person name="Lu T."/>
            <person name="Huang Y."/>
            <person name="Zhao Q."/>
            <person name="Feng Q."/>
            <person name="Zhang L."/>
            <person name="Zhu J."/>
            <person name="Weng Q."/>
            <person name="Mu J."/>
            <person name="Lu Y."/>
            <person name="Fan D."/>
            <person name="Liu Y."/>
            <person name="Guan J."/>
            <person name="Zhang Y."/>
            <person name="Yu S."/>
            <person name="Liu X."/>
            <person name="Zhang Y."/>
            <person name="Hong G."/>
            <person name="Han B."/>
            <person name="Choisne N."/>
            <person name="Demange N."/>
            <person name="Orjeda G."/>
            <person name="Samain S."/>
            <person name="Cattolico L."/>
            <person name="Pelletier E."/>
            <person name="Couloux A."/>
            <person name="Segurens B."/>
            <person name="Wincker P."/>
            <person name="D'Hont A."/>
            <person name="Scarpelli C."/>
            <person name="Weissenbach J."/>
            <person name="Salanoubat M."/>
            <person name="Quetier F."/>
            <person name="Yu Y."/>
            <person name="Kim H.R."/>
            <person name="Rambo T."/>
            <person name="Currie J."/>
            <person name="Collura K."/>
            <person name="Luo M."/>
            <person name="Yang T."/>
            <person name="Ammiraju J.S.S."/>
            <person name="Engler F."/>
            <person name="Soderlund C."/>
            <person name="Wing R.A."/>
            <person name="Palmer L.E."/>
            <person name="de la Bastide M."/>
            <person name="Spiegel L."/>
            <person name="Nascimento L."/>
            <person name="Zutavern T."/>
            <person name="O'Shaughnessy A."/>
            <person name="Dike S."/>
            <person name="Dedhia N."/>
            <person name="Preston R."/>
            <person name="Balija V."/>
            <person name="McCombie W.R."/>
            <person name="Chow T."/>
            <person name="Chen H."/>
            <person name="Chung M."/>
            <person name="Chen C."/>
            <person name="Shaw J."/>
            <person name="Wu H."/>
            <person name="Hsiao K."/>
            <person name="Chao Y."/>
            <person name="Chu M."/>
            <person name="Cheng C."/>
            <person name="Hour A."/>
            <person name="Lee P."/>
            <person name="Lin S."/>
            <person name="Lin Y."/>
            <person name="Liou J."/>
            <person name="Liu S."/>
            <person name="Hsing Y."/>
            <person name="Raghuvanshi S."/>
            <person name="Mohanty A."/>
            <person name="Bharti A.K."/>
            <person name="Gaur A."/>
            <person name="Gupta V."/>
            <person name="Kumar D."/>
            <person name="Ravi V."/>
            <person name="Vij S."/>
            <person name="Kapur A."/>
            <person name="Khurana P."/>
            <person name="Khurana P."/>
            <person name="Khurana J.P."/>
            <person name="Tyagi A.K."/>
            <person name="Gaikwad K."/>
            <person name="Singh A."/>
            <person name="Dalal V."/>
            <person name="Srivastava S."/>
            <person name="Dixit A."/>
            <person name="Pal A.K."/>
            <person name="Ghazi I.A."/>
            <person name="Yadav M."/>
            <person name="Pandit A."/>
            <person name="Bhargava A."/>
            <person name="Sureshbabu K."/>
            <person name="Batra K."/>
            <person name="Sharma T.R."/>
            <person name="Mohapatra T."/>
            <person name="Singh N.K."/>
            <person name="Messing J."/>
            <person name="Nelson A.B."/>
            <person name="Fuks G."/>
            <person name="Kavchok S."/>
            <person name="Keizer G."/>
            <person name="Linton E."/>
            <person name="Llaca V."/>
            <person name="Song R."/>
            <person name="Tanyolac B."/>
            <person name="Young S."/>
            <person name="Ho-Il K."/>
            <person name="Hahn J.H."/>
            <person name="Sangsakoo G."/>
            <person name="Vanavichit A."/>
            <person name="de Mattos Luiz.A.T."/>
            <person name="Zimmer P.D."/>
            <person name="Malone G."/>
            <person name="Dellagostin O."/>
            <person name="de Oliveira A.C."/>
            <person name="Bevan M."/>
            <person name="Bancroft I."/>
            <person name="Minx P."/>
            <person name="Cordum H."/>
            <person name="Wilson R."/>
            <person name="Cheng Z."/>
            <person name="Jin W."/>
            <person name="Jiang J."/>
            <person name="Leong S.A."/>
            <person name="Iwama H."/>
            <person name="Gojobori T."/>
            <person name="Itoh T."/>
            <person name="Niimura Y."/>
            <person name="Fujii Y."/>
            <person name="Habara T."/>
            <person name="Sakai H."/>
            <person name="Sato Y."/>
            <person name="Wilson G."/>
            <person name="Kumar K."/>
            <person name="McCouch S."/>
            <person name="Juretic N."/>
            <person name="Hoen D."/>
            <person name="Wright S."/>
            <person name="Bruskiewich R."/>
            <person name="Bureau T."/>
            <person name="Miyao A."/>
            <person name="Hirochika H."/>
            <person name="Nishikawa T."/>
            <person name="Kadowaki K."/>
            <person name="Sugiura M."/>
            <person name="Burr B."/>
            <person name="Sasaki T."/>
        </authorList>
    </citation>
    <scope>NUCLEOTIDE SEQUENCE [LARGE SCALE GENOMIC DNA]</scope>
    <source>
        <strain evidence="4">cv. Nipponbare</strain>
    </source>
</reference>
<feature type="region of interest" description="Disordered" evidence="1">
    <location>
        <begin position="211"/>
        <end position="236"/>
    </location>
</feature>
<protein>
    <submittedName>
        <fullName evidence="2">Uncharacterized protein</fullName>
    </submittedName>
</protein>
<evidence type="ECO:0000313" key="3">
    <source>
        <dbReference type="EMBL" id="BAD34076.1"/>
    </source>
</evidence>
<organism evidence="2 4">
    <name type="scientific">Oryza sativa subsp. japonica</name>
    <name type="common">Rice</name>
    <dbReference type="NCBI Taxonomy" id="39947"/>
    <lineage>
        <taxon>Eukaryota</taxon>
        <taxon>Viridiplantae</taxon>
        <taxon>Streptophyta</taxon>
        <taxon>Embryophyta</taxon>
        <taxon>Tracheophyta</taxon>
        <taxon>Spermatophyta</taxon>
        <taxon>Magnoliopsida</taxon>
        <taxon>Liliopsida</taxon>
        <taxon>Poales</taxon>
        <taxon>Poaceae</taxon>
        <taxon>BOP clade</taxon>
        <taxon>Oryzoideae</taxon>
        <taxon>Oryzeae</taxon>
        <taxon>Oryzinae</taxon>
        <taxon>Oryza</taxon>
        <taxon>Oryza sativa</taxon>
    </lineage>
</organism>
<feature type="region of interest" description="Disordered" evidence="1">
    <location>
        <begin position="150"/>
        <end position="198"/>
    </location>
</feature>
<evidence type="ECO:0000256" key="1">
    <source>
        <dbReference type="SAM" id="MobiDB-lite"/>
    </source>
</evidence>
<dbReference type="EMBL" id="AP005874">
    <property type="protein sequence ID" value="BAD34076.1"/>
    <property type="molecule type" value="Genomic_DNA"/>
</dbReference>
<reference evidence="4" key="4">
    <citation type="journal article" date="2008" name="Nucleic Acids Res.">
        <title>The rice annotation project database (RAP-DB): 2008 update.</title>
        <authorList>
            <consortium name="The rice annotation project (RAP)"/>
        </authorList>
    </citation>
    <scope>GENOME REANNOTATION</scope>
    <source>
        <strain evidence="4">cv. Nipponbare</strain>
    </source>
</reference>
<accession>Q6YY66</accession>
<dbReference type="AlphaFoldDB" id="Q6YY66"/>
<dbReference type="HOGENOM" id="CLU_068773_0_0_1"/>
<dbReference type="GO" id="GO:0005634">
    <property type="term" value="C:nucleus"/>
    <property type="evidence" value="ECO:0007669"/>
    <property type="project" value="InterPro"/>
</dbReference>
<dbReference type="Proteomes" id="UP000000763">
    <property type="component" value="Chromosome 2"/>
</dbReference>
<reference evidence="2" key="1">
    <citation type="submission" date="2002-08" db="EMBL/GenBank/DDBJ databases">
        <title>Oryza sativa nipponbare(GA3) genomic DNA, chromosome 2, BAC clone:OSJNBa0006O15.</title>
        <authorList>
            <person name="Sasaki T."/>
            <person name="Matsumoto T."/>
            <person name="Katayose Y."/>
        </authorList>
    </citation>
    <scope>NUCLEOTIDE SEQUENCE</scope>
</reference>
<dbReference type="PANTHER" id="PTHR35119">
    <property type="entry name" value="PROTEIN POLYCHOME"/>
    <property type="match status" value="1"/>
</dbReference>
<dbReference type="GO" id="GO:0051783">
    <property type="term" value="P:regulation of nuclear division"/>
    <property type="evidence" value="ECO:0007669"/>
    <property type="project" value="InterPro"/>
</dbReference>
<sequence length="283" mass="30832">MGIRGFQDESELKKPELRCFLEPNLSRAEFVRKIFIPLVAHEFFSQISRMPEVRNSGGRAALADPSGGGFFIRRTTSPPGAVAVKPLARRALPPTSNKENVPPSWAVTVRATPKRRSPLPEWYPRSPLRDITSVVKAVERKSRLGNAAVRQQIQLSEDSSRSVDPATPVQKEEGVPQSTPTPPTQKALDAAAPCPGSTQAVASTSTAYLAEGKPKASSSSPSDCSFQTPSRPNDPALADLMEKELSSSIEQIEKMVRKNLKRAPKAAQPSKVTIQKRTLLSMR</sequence>
<dbReference type="InterPro" id="IPR034590">
    <property type="entry name" value="POLYCHOME/GIG1"/>
</dbReference>
<evidence type="ECO:0000313" key="4">
    <source>
        <dbReference type="Proteomes" id="UP000000763"/>
    </source>
</evidence>
<evidence type="ECO:0000313" key="2">
    <source>
        <dbReference type="EMBL" id="BAD17434.1"/>
    </source>
</evidence>
<name>Q6YY66_ORYSJ</name>
<reference evidence="3" key="2">
    <citation type="submission" date="2002-11" db="EMBL/GenBank/DDBJ databases">
        <title>Oryza sativa nipponbare(GA3) genomic DNA, chromosome 2, BAC clone:OSJNBa0016G10.</title>
        <authorList>
            <person name="Sasaki T."/>
            <person name="Matsumoto T."/>
            <person name="Katayose Y."/>
        </authorList>
    </citation>
    <scope>NUCLEOTIDE SEQUENCE</scope>
</reference>